<name>A0A7Z1IL45_9GAMM</name>
<keyword evidence="1" id="KW-0812">Transmembrane</keyword>
<proteinExistence type="predicted"/>
<dbReference type="RefSeq" id="WP_094626123.1">
    <property type="nucleotide sequence ID" value="NZ_NEFY01000035.1"/>
</dbReference>
<protein>
    <submittedName>
        <fullName evidence="2">Uncharacterized protein</fullName>
    </submittedName>
</protein>
<dbReference type="AlphaFoldDB" id="A0A7Z1IL45"/>
<evidence type="ECO:0000313" key="2">
    <source>
        <dbReference type="EMBL" id="OZC34599.1"/>
    </source>
</evidence>
<reference evidence="2 3" key="1">
    <citation type="submission" date="2017-06" db="EMBL/GenBank/DDBJ databases">
        <title>Draft genome sequence of the halophilic bacterium Marinobacter vinifirmus FB1.</title>
        <authorList>
            <person name="Stepanov V.G."/>
            <person name="Roberts D.J."/>
            <person name="Fox G.E."/>
        </authorList>
    </citation>
    <scope>NUCLEOTIDE SEQUENCE [LARGE SCALE GENOMIC DNA]</scope>
    <source>
        <strain evidence="2 3">FB1</strain>
    </source>
</reference>
<keyword evidence="1" id="KW-1133">Transmembrane helix</keyword>
<organism evidence="2 3">
    <name type="scientific">Marinobacter vinifirmus</name>
    <dbReference type="NCBI Taxonomy" id="355591"/>
    <lineage>
        <taxon>Bacteria</taxon>
        <taxon>Pseudomonadati</taxon>
        <taxon>Pseudomonadota</taxon>
        <taxon>Gammaproteobacteria</taxon>
        <taxon>Pseudomonadales</taxon>
        <taxon>Marinobacteraceae</taxon>
        <taxon>Marinobacter</taxon>
    </lineage>
</organism>
<sequence>MNDFKAVIQLAVALREVFETAVVLMVLYGVATALIVVDMYMVYSQLLPFESLWTSLSVLDQGRLVLLPVMFGLATWYGLGAFCSYSNRYVFR</sequence>
<accession>A0A7Z1IL45</accession>
<feature type="transmembrane region" description="Helical" evidence="1">
    <location>
        <begin position="63"/>
        <end position="85"/>
    </location>
</feature>
<dbReference type="Proteomes" id="UP000216984">
    <property type="component" value="Unassembled WGS sequence"/>
</dbReference>
<gene>
    <name evidence="2" type="ORF">B9Q17_10050</name>
</gene>
<feature type="transmembrane region" description="Helical" evidence="1">
    <location>
        <begin position="21"/>
        <end position="43"/>
    </location>
</feature>
<evidence type="ECO:0000313" key="3">
    <source>
        <dbReference type="Proteomes" id="UP000216984"/>
    </source>
</evidence>
<evidence type="ECO:0000256" key="1">
    <source>
        <dbReference type="SAM" id="Phobius"/>
    </source>
</evidence>
<dbReference type="EMBL" id="NEFY01000035">
    <property type="protein sequence ID" value="OZC34599.1"/>
    <property type="molecule type" value="Genomic_DNA"/>
</dbReference>
<comment type="caution">
    <text evidence="2">The sequence shown here is derived from an EMBL/GenBank/DDBJ whole genome shotgun (WGS) entry which is preliminary data.</text>
</comment>
<keyword evidence="1" id="KW-0472">Membrane</keyword>
<keyword evidence="3" id="KW-1185">Reference proteome</keyword>